<proteinExistence type="inferred from homology"/>
<evidence type="ECO:0000256" key="1">
    <source>
        <dbReference type="ARBA" id="ARBA00010449"/>
    </source>
</evidence>
<protein>
    <recommendedName>
        <fullName evidence="9">Dynein assembly factor 3, axonemal</fullName>
    </recommendedName>
</protein>
<dbReference type="Proteomes" id="UP001168972">
    <property type="component" value="Unassembled WGS sequence"/>
</dbReference>
<evidence type="ECO:0008006" key="9">
    <source>
        <dbReference type="Google" id="ProtNLM"/>
    </source>
</evidence>
<dbReference type="InterPro" id="IPR027974">
    <property type="entry name" value="DUF4470"/>
</dbReference>
<keyword evidence="2" id="KW-0963">Cytoplasm</keyword>
<reference evidence="7" key="2">
    <citation type="submission" date="2023-03" db="EMBL/GenBank/DDBJ databases">
        <authorList>
            <person name="Inwood S.N."/>
            <person name="Skelly J.G."/>
            <person name="Guhlin J."/>
            <person name="Harrop T.W.R."/>
            <person name="Goldson S.G."/>
            <person name="Dearden P.K."/>
        </authorList>
    </citation>
    <scope>NUCLEOTIDE SEQUENCE</scope>
    <source>
        <strain evidence="7">Lincoln</strain>
        <tissue evidence="7">Whole body</tissue>
    </source>
</reference>
<dbReference type="EMBL" id="JAQQBR010000001">
    <property type="protein sequence ID" value="KAK0182540.1"/>
    <property type="molecule type" value="Genomic_DNA"/>
</dbReference>
<dbReference type="InterPro" id="IPR028235">
    <property type="entry name" value="DNAAF3_C"/>
</dbReference>
<comment type="similarity">
    <text evidence="1">Belongs to the DNAAF3 family.</text>
</comment>
<accession>A0AA39G7M0</accession>
<dbReference type="PANTHER" id="PTHR22118:SF14">
    <property type="entry name" value="DYNEIN AXONEMAL ASSEMBLY FACTOR 3"/>
    <property type="match status" value="1"/>
</dbReference>
<keyword evidence="3" id="KW-0970">Cilium biogenesis/degradation</keyword>
<evidence type="ECO:0000259" key="5">
    <source>
        <dbReference type="Pfam" id="PF14737"/>
    </source>
</evidence>
<dbReference type="Pfam" id="PF14737">
    <property type="entry name" value="DUF4470"/>
    <property type="match status" value="1"/>
</dbReference>
<comment type="subcellular location">
    <subcellularLocation>
        <location evidence="4">Dynein axonemal particle</location>
    </subcellularLocation>
</comment>
<comment type="caution">
    <text evidence="7">The sequence shown here is derived from an EMBL/GenBank/DDBJ whole genome shotgun (WGS) entry which is preliminary data.</text>
</comment>
<dbReference type="GO" id="GO:0044458">
    <property type="term" value="P:motile cilium assembly"/>
    <property type="evidence" value="ECO:0007669"/>
    <property type="project" value="TreeGrafter"/>
</dbReference>
<feature type="domain" description="DUF4470" evidence="5">
    <location>
        <begin position="1"/>
        <end position="96"/>
    </location>
</feature>
<evidence type="ECO:0000313" key="7">
    <source>
        <dbReference type="EMBL" id="KAK0182540.1"/>
    </source>
</evidence>
<evidence type="ECO:0000313" key="8">
    <source>
        <dbReference type="Proteomes" id="UP001168972"/>
    </source>
</evidence>
<dbReference type="PANTHER" id="PTHR22118">
    <property type="entry name" value="DYNEIN ASSEMBLY FACTOR 3, AXONEMAL"/>
    <property type="match status" value="1"/>
</dbReference>
<dbReference type="Pfam" id="PF14740">
    <property type="entry name" value="DUF4471"/>
    <property type="match status" value="1"/>
</dbReference>
<name>A0AA39G7M0_MICHY</name>
<reference evidence="7" key="1">
    <citation type="journal article" date="2023" name="bioRxiv">
        <title>Scaffold-level genome assemblies of two parasitoid biocontrol wasps reveal the parthenogenesis mechanism and an associated novel virus.</title>
        <authorList>
            <person name="Inwood S."/>
            <person name="Skelly J."/>
            <person name="Guhlin J."/>
            <person name="Harrop T."/>
            <person name="Goldson S."/>
            <person name="Dearden P."/>
        </authorList>
    </citation>
    <scope>NUCLEOTIDE SEQUENCE</scope>
    <source>
        <strain evidence="7">Lincoln</strain>
        <tissue evidence="7">Whole body</tissue>
    </source>
</reference>
<evidence type="ECO:0000259" key="6">
    <source>
        <dbReference type="Pfam" id="PF14740"/>
    </source>
</evidence>
<dbReference type="InterPro" id="IPR039304">
    <property type="entry name" value="DNAAF3"/>
</dbReference>
<gene>
    <name evidence="7" type="ORF">PV327_000669</name>
</gene>
<organism evidence="7 8">
    <name type="scientific">Microctonus hyperodae</name>
    <name type="common">Parasitoid wasp</name>
    <dbReference type="NCBI Taxonomy" id="165561"/>
    <lineage>
        <taxon>Eukaryota</taxon>
        <taxon>Metazoa</taxon>
        <taxon>Ecdysozoa</taxon>
        <taxon>Arthropoda</taxon>
        <taxon>Hexapoda</taxon>
        <taxon>Insecta</taxon>
        <taxon>Pterygota</taxon>
        <taxon>Neoptera</taxon>
        <taxon>Endopterygota</taxon>
        <taxon>Hymenoptera</taxon>
        <taxon>Apocrita</taxon>
        <taxon>Ichneumonoidea</taxon>
        <taxon>Braconidae</taxon>
        <taxon>Euphorinae</taxon>
        <taxon>Microctonus</taxon>
    </lineage>
</organism>
<sequence>MWGNSPPLDLLSKIHKVKDLTSLNILTVGGRDARHIVKTLSMLKNDSATTINFHISESSSECIARSILLLNICLQKNLGLQESCRFYMEILGNTLLTPGTAKFLTKTLYQLIDIITETIACPWLNLESLKYKHRDSIEAIFKFWIRAICEGIPIVEYWDRRMRKALGTRYDYREGVFDWDYHMVLKSRKISHLTLHEYRFWRSCGISFTWLETDPSRNNPTLVSNITPYRNGFIHGAYMGDIVNGPYLTWTQDESEKNERLRATDKAERQLIKAIYQIKERKECPEDIIAAHRDQSVLNGTLVTEMPNIEIEQEPWIPIRERSDISDDQFPWIDIEKAKITFHSTPKRQLLS</sequence>
<dbReference type="AlphaFoldDB" id="A0AA39G7M0"/>
<evidence type="ECO:0000256" key="4">
    <source>
        <dbReference type="ARBA" id="ARBA00024190"/>
    </source>
</evidence>
<evidence type="ECO:0000256" key="2">
    <source>
        <dbReference type="ARBA" id="ARBA00022490"/>
    </source>
</evidence>
<keyword evidence="8" id="KW-1185">Reference proteome</keyword>
<evidence type="ECO:0000256" key="3">
    <source>
        <dbReference type="ARBA" id="ARBA00022794"/>
    </source>
</evidence>
<dbReference type="GO" id="GO:0120293">
    <property type="term" value="C:dynein axonemal particle"/>
    <property type="evidence" value="ECO:0007669"/>
    <property type="project" value="UniProtKB-SubCell"/>
</dbReference>
<dbReference type="GO" id="GO:0070286">
    <property type="term" value="P:axonemal dynein complex assembly"/>
    <property type="evidence" value="ECO:0007669"/>
    <property type="project" value="InterPro"/>
</dbReference>
<feature type="domain" description="Dynein assembly factor 3 C-terminal" evidence="6">
    <location>
        <begin position="124"/>
        <end position="346"/>
    </location>
</feature>